<reference evidence="8" key="1">
    <citation type="submission" date="2018-07" db="EMBL/GenBank/DDBJ databases">
        <authorList>
            <person name="Wan J."/>
            <person name="Li Y."/>
            <person name="Wang H."/>
            <person name="Tang L."/>
            <person name="Li Z."/>
            <person name="Tan Q."/>
            <person name="Bao D."/>
            <person name="Yang R."/>
        </authorList>
    </citation>
    <scope>NUCLEOTIDE SEQUENCE</scope>
    <source>
        <strain evidence="9">Tai8</strain>
        <strain evidence="8">V23</strain>
    </source>
</reference>
<evidence type="ECO:0000256" key="1">
    <source>
        <dbReference type="ARBA" id="ARBA00004173"/>
    </source>
</evidence>
<evidence type="ECO:0000256" key="4">
    <source>
        <dbReference type="ARBA" id="ARBA00023128"/>
    </source>
</evidence>
<dbReference type="Pfam" id="PF05316">
    <property type="entry name" value="VAR1"/>
    <property type="match status" value="1"/>
</dbReference>
<protein>
    <recommendedName>
        <fullName evidence="6">Small ribosomal subunit protein uS3m</fullName>
    </recommendedName>
</protein>
<gene>
    <name evidence="8" type="primary">orf597</name>
</gene>
<dbReference type="GO" id="GO:0005840">
    <property type="term" value="C:ribosome"/>
    <property type="evidence" value="ECO:0007669"/>
    <property type="project" value="UniProtKB-KW"/>
</dbReference>
<evidence type="ECO:0000313" key="9">
    <source>
        <dbReference type="EMBL" id="AYD91446.1"/>
    </source>
</evidence>
<dbReference type="AlphaFoldDB" id="A0A5H2Q7V9"/>
<dbReference type="EMBL" id="MH647060">
    <property type="protein sequence ID" value="AYD91361.1"/>
    <property type="molecule type" value="Genomic_DNA"/>
</dbReference>
<dbReference type="GO" id="GO:0006412">
    <property type="term" value="P:translation"/>
    <property type="evidence" value="ECO:0007669"/>
    <property type="project" value="InterPro"/>
</dbReference>
<dbReference type="EMBL" id="MH647062">
    <property type="protein sequence ID" value="AYD91446.1"/>
    <property type="molecule type" value="Genomic_DNA"/>
</dbReference>
<evidence type="ECO:0000313" key="8">
    <source>
        <dbReference type="EMBL" id="AYD91392.1"/>
    </source>
</evidence>
<keyword evidence="5" id="KW-0687">Ribonucleoprotein</keyword>
<evidence type="ECO:0000313" key="7">
    <source>
        <dbReference type="EMBL" id="AYD91361.1"/>
    </source>
</evidence>
<evidence type="ECO:0000256" key="3">
    <source>
        <dbReference type="ARBA" id="ARBA00022980"/>
    </source>
</evidence>
<evidence type="ECO:0000256" key="2">
    <source>
        <dbReference type="ARBA" id="ARBA00010761"/>
    </source>
</evidence>
<dbReference type="RefSeq" id="YP_009704472.1">
    <property type="nucleotide sequence ID" value="NC_044971.1"/>
</dbReference>
<comment type="similarity">
    <text evidence="2">Belongs to the universal ribosomal protein uS3 family.</text>
</comment>
<proteinExistence type="inferred from homology"/>
<keyword evidence="3" id="KW-0689">Ribosomal protein</keyword>
<dbReference type="InterPro" id="IPR007980">
    <property type="entry name" value="Ribosomal_uS3m_fun"/>
</dbReference>
<dbReference type="GO" id="GO:0003735">
    <property type="term" value="F:structural constituent of ribosome"/>
    <property type="evidence" value="ECO:0007669"/>
    <property type="project" value="InterPro"/>
</dbReference>
<dbReference type="GeneID" id="41954881"/>
<geneLocation type="mitochondrion" evidence="8"/>
<accession>A0A5H2Q7V9</accession>
<dbReference type="GO" id="GO:1990904">
    <property type="term" value="C:ribonucleoprotein complex"/>
    <property type="evidence" value="ECO:0007669"/>
    <property type="project" value="UniProtKB-KW"/>
</dbReference>
<evidence type="ECO:0000256" key="6">
    <source>
        <dbReference type="ARBA" id="ARBA00035157"/>
    </source>
</evidence>
<name>A0A5H2Q7V9_9AGAR</name>
<comment type="subcellular location">
    <subcellularLocation>
        <location evidence="1">Mitochondrion</location>
    </subcellularLocation>
</comment>
<dbReference type="EMBL" id="MH647061">
    <property type="protein sequence ID" value="AYD91392.1"/>
    <property type="molecule type" value="Genomic_DNA"/>
</dbReference>
<reference evidence="7" key="2">
    <citation type="submission" date="2018-07" db="EMBL/GenBank/DDBJ databases">
        <authorList>
            <person name="Wan J."/>
            <person name="Li Y."/>
            <person name="Wang H."/>
            <person name="Tang L."/>
            <person name="Tan Q."/>
            <person name="Bao D."/>
            <person name="Yang R."/>
        </authorList>
    </citation>
    <scope>NUCLEOTIDE SEQUENCE</scope>
    <source>
        <strain evidence="7">V8</strain>
    </source>
</reference>
<sequence>MKETLKQTNKLLPLFSGNALPEDQITNSIESLSLNQILELYLKGMSLYNSNLNNYLGQGQTHNRLDLILQLSPESTKSHELNVRIANFDYTLRRILPILQVKVSAALLFNVKLFCSNRLLKPEAKIRFLNRLAGVALQQTQEINAASPDLGIATHNQESQIDNRLNDIIRLAEQGTEIINELEYQITLKKNIITRIKKSRITNSINSLLPMETVNTNLETSPLVSSTPNLATASAKVAPALIENQEQKLLIARIFKSITRSNEIKIKNTINSIATQQQQQVSNTNPISIIYNQVNNKPIINNYIKGVATLSNNTLASLSLPNSLGLRRNGIFINYHNIIGYSFNNLNTKLIKNISSLLVATFKSMYCLISKPVFVITPDKIIIQLFYYLFIPNILKIKRFHRYGYRRRNNLNWIKRRRNITKLYRKLRKIKVNVRIKLRKLSNSTLIKVYPDRFKKLCEILSNLLQKPVELDLIRLHYPYNDSTILVNLLGIMINRIKLRIIIRRLFEKAVLKNLNRVNKSVSGYATNIIPAFLSGINIKVAGRLLTHKVVPRQTVKITKRGASAKGKINFSDVARFTNKNKRGAFSITITSGQNYF</sequence>
<evidence type="ECO:0000256" key="5">
    <source>
        <dbReference type="ARBA" id="ARBA00023274"/>
    </source>
</evidence>
<keyword evidence="4 8" id="KW-0496">Mitochondrion</keyword>
<dbReference type="GO" id="GO:0005739">
    <property type="term" value="C:mitochondrion"/>
    <property type="evidence" value="ECO:0007669"/>
    <property type="project" value="UniProtKB-SubCell"/>
</dbReference>
<organism evidence="8">
    <name type="scientific">Volvariella volvacea</name>
    <dbReference type="NCBI Taxonomy" id="36659"/>
    <lineage>
        <taxon>Eukaryota</taxon>
        <taxon>Fungi</taxon>
        <taxon>Dikarya</taxon>
        <taxon>Basidiomycota</taxon>
        <taxon>Agaricomycotina</taxon>
        <taxon>Agaricomycetes</taxon>
        <taxon>Agaricomycetidae</taxon>
        <taxon>Agaricales</taxon>
        <taxon>Pluteineae</taxon>
        <taxon>Pluteaceae</taxon>
        <taxon>Volvariella</taxon>
    </lineage>
</organism>